<dbReference type="InterPro" id="IPR012340">
    <property type="entry name" value="NA-bd_OB-fold"/>
</dbReference>
<dbReference type="PANTHER" id="PTHR47559">
    <property type="entry name" value="OS03G0844900 PROTEIN"/>
    <property type="match status" value="1"/>
</dbReference>
<dbReference type="InterPro" id="IPR035104">
    <property type="entry name" value="Ribosomal_protein_S1-like"/>
</dbReference>
<dbReference type="InterPro" id="IPR003029">
    <property type="entry name" value="S1_domain"/>
</dbReference>
<gene>
    <name evidence="3" type="ORF">COU09_00390</name>
</gene>
<dbReference type="CDD" id="cd04465">
    <property type="entry name" value="S1_RPS1_repeat_ec2_hs2"/>
    <property type="match status" value="1"/>
</dbReference>
<dbReference type="PRINTS" id="PR00681">
    <property type="entry name" value="RIBOSOMALS1"/>
</dbReference>
<organism evidence="3 4">
    <name type="scientific">Candidatus Harrisonbacteria bacterium CG10_big_fil_rev_8_21_14_0_10_44_23</name>
    <dbReference type="NCBI Taxonomy" id="1974585"/>
    <lineage>
        <taxon>Bacteria</taxon>
        <taxon>Candidatus Harrisoniibacteriota</taxon>
    </lineage>
</organism>
<dbReference type="GO" id="GO:0005840">
    <property type="term" value="C:ribosome"/>
    <property type="evidence" value="ECO:0007669"/>
    <property type="project" value="UniProtKB-KW"/>
</dbReference>
<feature type="domain" description="S1 motif" evidence="2">
    <location>
        <begin position="25"/>
        <end position="92"/>
    </location>
</feature>
<reference evidence="4" key="1">
    <citation type="submission" date="2017-09" db="EMBL/GenBank/DDBJ databases">
        <title>Depth-based differentiation of microbial function through sediment-hosted aquifers and enrichment of novel symbionts in the deep terrestrial subsurface.</title>
        <authorList>
            <person name="Probst A.J."/>
            <person name="Ladd B."/>
            <person name="Jarett J.K."/>
            <person name="Geller-Mcgrath D.E."/>
            <person name="Sieber C.M.K."/>
            <person name="Emerson J.B."/>
            <person name="Anantharaman K."/>
            <person name="Thomas B.C."/>
            <person name="Malmstrom R."/>
            <person name="Stieglmeier M."/>
            <person name="Klingl A."/>
            <person name="Woyke T."/>
            <person name="Ryan C.M."/>
            <person name="Banfield J.F."/>
        </authorList>
    </citation>
    <scope>NUCLEOTIDE SEQUENCE [LARGE SCALE GENOMIC DNA]</scope>
</reference>
<evidence type="ECO:0000256" key="1">
    <source>
        <dbReference type="SAM" id="MobiDB-lite"/>
    </source>
</evidence>
<proteinExistence type="predicted"/>
<dbReference type="Proteomes" id="UP000229615">
    <property type="component" value="Unassembled WGS sequence"/>
</dbReference>
<evidence type="ECO:0000313" key="3">
    <source>
        <dbReference type="EMBL" id="PIR88787.1"/>
    </source>
</evidence>
<evidence type="ECO:0000259" key="2">
    <source>
        <dbReference type="PROSITE" id="PS50126"/>
    </source>
</evidence>
<dbReference type="AlphaFoldDB" id="A0A2H0UQX1"/>
<dbReference type="GO" id="GO:0003676">
    <property type="term" value="F:nucleic acid binding"/>
    <property type="evidence" value="ECO:0007669"/>
    <property type="project" value="InterPro"/>
</dbReference>
<dbReference type="EMBL" id="PFBB01000004">
    <property type="protein sequence ID" value="PIR88787.1"/>
    <property type="molecule type" value="Genomic_DNA"/>
</dbReference>
<dbReference type="InterPro" id="IPR052757">
    <property type="entry name" value="Ribosomal_protein_S1"/>
</dbReference>
<dbReference type="SUPFAM" id="SSF50249">
    <property type="entry name" value="Nucleic acid-binding proteins"/>
    <property type="match status" value="4"/>
</dbReference>
<dbReference type="Gene3D" id="2.40.50.140">
    <property type="entry name" value="Nucleic acid-binding proteins"/>
    <property type="match status" value="4"/>
</dbReference>
<name>A0A2H0UQX1_9BACT</name>
<dbReference type="SMART" id="SM00316">
    <property type="entry name" value="S1"/>
    <property type="match status" value="4"/>
</dbReference>
<protein>
    <submittedName>
        <fullName evidence="3">30S ribosomal protein S1</fullName>
    </submittedName>
</protein>
<feature type="domain" description="S1 motif" evidence="2">
    <location>
        <begin position="205"/>
        <end position="274"/>
    </location>
</feature>
<sequence>MQKKPSAITRLIKQEADVIKEIKEGDFIEAALIERGKRVAYFDLGKFGTGRVYGIEFSNASDLIKNLKEGESIKAKILEDEDQDGFVDLSLAEAGKQQLWEEVNEVKDRDEAITVTIEGANAGGLMTDIAGVKAFLPASQLSNENYPRVEDGDKQKILEELKKLVGQKLKVKIIASNPAANKLIVSEKEVTGESVKKLLDAYNVGDVIDGIISGVADFGAFIRFADQPAVEGLIHISEIDHRLIDDPKEVLKVNDSVKAKIVEIKDGKVSLSLKALKDNPWDKVKDKYKEGQSISGAISRFNPFGAFVAIDEDIQGLIHVSEFGSVEIMKDVLELEQKYEFRIDLINPEEKRIILKLTDEFKAKHPEIKDNSQPAEEEKVAKAEEADSGQ</sequence>
<dbReference type="PROSITE" id="PS50126">
    <property type="entry name" value="S1"/>
    <property type="match status" value="4"/>
</dbReference>
<keyword evidence="3" id="KW-0689">Ribosomal protein</keyword>
<feature type="region of interest" description="Disordered" evidence="1">
    <location>
        <begin position="365"/>
        <end position="390"/>
    </location>
</feature>
<dbReference type="PANTHER" id="PTHR47559:SF1">
    <property type="entry name" value="OS03G0844900 PROTEIN"/>
    <property type="match status" value="1"/>
</dbReference>
<feature type="domain" description="S1 motif" evidence="2">
    <location>
        <begin position="291"/>
        <end position="358"/>
    </location>
</feature>
<comment type="caution">
    <text evidence="3">The sequence shown here is derived from an EMBL/GenBank/DDBJ whole genome shotgun (WGS) entry which is preliminary data.</text>
</comment>
<feature type="domain" description="S1 motif" evidence="2">
    <location>
        <begin position="110"/>
        <end position="188"/>
    </location>
</feature>
<evidence type="ECO:0000313" key="4">
    <source>
        <dbReference type="Proteomes" id="UP000229615"/>
    </source>
</evidence>
<dbReference type="Pfam" id="PF00575">
    <property type="entry name" value="S1"/>
    <property type="match status" value="3"/>
</dbReference>
<keyword evidence="3" id="KW-0687">Ribonucleoprotein</keyword>
<accession>A0A2H0UQX1</accession>